<keyword evidence="1 4" id="KW-0812">Transmembrane</keyword>
<evidence type="ECO:0000256" key="1">
    <source>
        <dbReference type="ARBA" id="ARBA00022692"/>
    </source>
</evidence>
<dbReference type="EMBL" id="CP138204">
    <property type="protein sequence ID" value="WPC76534.1"/>
    <property type="molecule type" value="Genomic_DNA"/>
</dbReference>
<dbReference type="Gene3D" id="1.20.1250.20">
    <property type="entry name" value="MFS general substrate transporter like domains"/>
    <property type="match status" value="1"/>
</dbReference>
<sequence>MNHQATDKKSLSSLFLIIGLLLIACNLRAPFTGIAPVLDTIQSAFSLSAYQTGLLTTLPLLCFAVISPFVARLEKRFGLNTTLLTALTLLMIGIVTRSLGWVSSLYLGTLLTGAGIAVGNTLLPSLVKQNFPHKVANTTGLCGLFMGVSAGVASATIVPLELWSGWQVALGSTMILPVLATLVWCTQLNVQTYHAKPATSAEDHKPIWQSPLAWQITLFMGINSLLYYILIAWLPSILADAGFSTLEAGSVHGLMQMASALPGLFLGPIVSRMKNQVIIAIIMSALISVGLIGLWIAPKEAAIWVSCFGAGSGGVILLAFMFIGFRTTSTLQATQLSGMAQGVGYLLAALGPTLVGTLHNLTHSWSAMLIIATLLSLVMLSNGALAGRTRTIHLKAAEALNG</sequence>
<evidence type="ECO:0000256" key="4">
    <source>
        <dbReference type="SAM" id="Phobius"/>
    </source>
</evidence>
<evidence type="ECO:0000313" key="7">
    <source>
        <dbReference type="Proteomes" id="UP001304071"/>
    </source>
</evidence>
<name>A0ABZ0QJD1_9VIBR</name>
<evidence type="ECO:0000259" key="5">
    <source>
        <dbReference type="PROSITE" id="PS50850"/>
    </source>
</evidence>
<feature type="transmembrane region" description="Helical" evidence="4">
    <location>
        <begin position="49"/>
        <end position="70"/>
    </location>
</feature>
<feature type="transmembrane region" description="Helical" evidence="4">
    <location>
        <begin position="135"/>
        <end position="160"/>
    </location>
</feature>
<accession>A0ABZ0QJD1</accession>
<evidence type="ECO:0000256" key="2">
    <source>
        <dbReference type="ARBA" id="ARBA00022989"/>
    </source>
</evidence>
<dbReference type="RefSeq" id="WP_261896941.1">
    <property type="nucleotide sequence ID" value="NZ_AP024896.1"/>
</dbReference>
<feature type="transmembrane region" description="Helical" evidence="4">
    <location>
        <begin position="303"/>
        <end position="324"/>
    </location>
</feature>
<dbReference type="InterPro" id="IPR011701">
    <property type="entry name" value="MFS"/>
</dbReference>
<proteinExistence type="predicted"/>
<dbReference type="Pfam" id="PF07690">
    <property type="entry name" value="MFS_1"/>
    <property type="match status" value="1"/>
</dbReference>
<dbReference type="PANTHER" id="PTHR23523">
    <property type="match status" value="1"/>
</dbReference>
<dbReference type="InterPro" id="IPR020846">
    <property type="entry name" value="MFS_dom"/>
</dbReference>
<dbReference type="SUPFAM" id="SSF103473">
    <property type="entry name" value="MFS general substrate transporter"/>
    <property type="match status" value="1"/>
</dbReference>
<dbReference type="PANTHER" id="PTHR23523:SF2">
    <property type="entry name" value="2-NITROIMIDAZOLE TRANSPORTER"/>
    <property type="match status" value="1"/>
</dbReference>
<feature type="transmembrane region" description="Helical" evidence="4">
    <location>
        <begin position="336"/>
        <end position="359"/>
    </location>
</feature>
<dbReference type="Proteomes" id="UP001304071">
    <property type="component" value="Chromosome 2"/>
</dbReference>
<feature type="transmembrane region" description="Helical" evidence="4">
    <location>
        <begin position="166"/>
        <end position="190"/>
    </location>
</feature>
<protein>
    <submittedName>
        <fullName evidence="6">MFS transporter</fullName>
    </submittedName>
</protein>
<feature type="domain" description="Major facilitator superfamily (MFS) profile" evidence="5">
    <location>
        <begin position="12"/>
        <end position="390"/>
    </location>
</feature>
<reference evidence="6 7" key="1">
    <citation type="submission" date="2023-11" db="EMBL/GenBank/DDBJ databases">
        <title>Plant-associative lifestyle of Vibrio porteresiae and its evolutionary dynamics.</title>
        <authorList>
            <person name="Rameshkumar N."/>
            <person name="Kirti K."/>
        </authorList>
    </citation>
    <scope>NUCLEOTIDE SEQUENCE [LARGE SCALE GENOMIC DNA]</scope>
    <source>
        <strain evidence="6 7">MSSRF30</strain>
    </source>
</reference>
<feature type="transmembrane region" description="Helical" evidence="4">
    <location>
        <begin position="253"/>
        <end position="270"/>
    </location>
</feature>
<keyword evidence="7" id="KW-1185">Reference proteome</keyword>
<organism evidence="6 7">
    <name type="scientific">Vibrio porteresiae DSM 19223</name>
    <dbReference type="NCBI Taxonomy" id="1123496"/>
    <lineage>
        <taxon>Bacteria</taxon>
        <taxon>Pseudomonadati</taxon>
        <taxon>Pseudomonadota</taxon>
        <taxon>Gammaproteobacteria</taxon>
        <taxon>Vibrionales</taxon>
        <taxon>Vibrionaceae</taxon>
        <taxon>Vibrio</taxon>
    </lineage>
</organism>
<dbReference type="InterPro" id="IPR036259">
    <property type="entry name" value="MFS_trans_sf"/>
</dbReference>
<feature type="transmembrane region" description="Helical" evidence="4">
    <location>
        <begin position="12"/>
        <end position="29"/>
    </location>
</feature>
<keyword evidence="2 4" id="KW-1133">Transmembrane helix</keyword>
<keyword evidence="3 4" id="KW-0472">Membrane</keyword>
<dbReference type="InterPro" id="IPR052524">
    <property type="entry name" value="MFS_Cyanate_Porter"/>
</dbReference>
<evidence type="ECO:0000313" key="6">
    <source>
        <dbReference type="EMBL" id="WPC76534.1"/>
    </source>
</evidence>
<gene>
    <name evidence="6" type="ORF">R8Z52_18570</name>
</gene>
<feature type="transmembrane region" description="Helical" evidence="4">
    <location>
        <begin position="211"/>
        <end position="233"/>
    </location>
</feature>
<dbReference type="PROSITE" id="PS50850">
    <property type="entry name" value="MFS"/>
    <property type="match status" value="1"/>
</dbReference>
<feature type="transmembrane region" description="Helical" evidence="4">
    <location>
        <begin position="277"/>
        <end position="297"/>
    </location>
</feature>
<feature type="transmembrane region" description="Helical" evidence="4">
    <location>
        <begin position="101"/>
        <end position="123"/>
    </location>
</feature>
<feature type="transmembrane region" description="Helical" evidence="4">
    <location>
        <begin position="365"/>
        <end position="385"/>
    </location>
</feature>
<evidence type="ECO:0000256" key="3">
    <source>
        <dbReference type="ARBA" id="ARBA00023136"/>
    </source>
</evidence>
<feature type="transmembrane region" description="Helical" evidence="4">
    <location>
        <begin position="77"/>
        <end position="95"/>
    </location>
</feature>